<evidence type="ECO:0000256" key="1">
    <source>
        <dbReference type="SAM" id="Phobius"/>
    </source>
</evidence>
<dbReference type="AlphaFoldDB" id="A0A1G7ZFC5"/>
<dbReference type="PANTHER" id="PTHR40040">
    <property type="entry name" value="SMALL HYDROPHOBIC PROTEIN-RELATED"/>
    <property type="match status" value="1"/>
</dbReference>
<proteinExistence type="predicted"/>
<name>A0A1G7ZFC5_ANETH</name>
<keyword evidence="1" id="KW-0812">Transmembrane</keyword>
<evidence type="ECO:0000313" key="3">
    <source>
        <dbReference type="Proteomes" id="UP000198956"/>
    </source>
</evidence>
<gene>
    <name evidence="2" type="ORF">SAMN04489735_101067</name>
</gene>
<dbReference type="Proteomes" id="UP000198956">
    <property type="component" value="Unassembled WGS sequence"/>
</dbReference>
<dbReference type="InterPro" id="IPR055338">
    <property type="entry name" value="YqfX-like"/>
</dbReference>
<evidence type="ECO:0000313" key="2">
    <source>
        <dbReference type="EMBL" id="SDH07325.1"/>
    </source>
</evidence>
<keyword evidence="1" id="KW-0472">Membrane</keyword>
<reference evidence="2 3" key="1">
    <citation type="submission" date="2016-10" db="EMBL/GenBank/DDBJ databases">
        <authorList>
            <person name="de Groot N.N."/>
        </authorList>
    </citation>
    <scope>NUCLEOTIDE SEQUENCE [LARGE SCALE GENOMIC DNA]</scope>
    <source>
        <strain evidence="2 3">L 420-91</strain>
    </source>
</reference>
<accession>A0A1G7ZFC5</accession>
<keyword evidence="1" id="KW-1133">Transmembrane helix</keyword>
<dbReference type="PANTHER" id="PTHR40040:SF1">
    <property type="entry name" value="MEMBRANE PROTEIN"/>
    <property type="match status" value="1"/>
</dbReference>
<feature type="transmembrane region" description="Helical" evidence="1">
    <location>
        <begin position="62"/>
        <end position="80"/>
    </location>
</feature>
<feature type="transmembrane region" description="Helical" evidence="1">
    <location>
        <begin position="21"/>
        <end position="50"/>
    </location>
</feature>
<dbReference type="OrthoDB" id="2654589at2"/>
<dbReference type="RefSeq" id="WP_057898820.1">
    <property type="nucleotide sequence ID" value="NZ_FNDE01000010.1"/>
</dbReference>
<dbReference type="EMBL" id="FNDE01000010">
    <property type="protein sequence ID" value="SDH07325.1"/>
    <property type="molecule type" value="Genomic_DNA"/>
</dbReference>
<protein>
    <submittedName>
        <fullName evidence="2">Uncharacterized protein</fullName>
    </submittedName>
</protein>
<sequence length="86" mass="9587">MDEVKETRKETREEETRDTSALWLGWIGIVAGIVAFFYAPLLFGGAAVILGLITVFSKANTLGWWAIGLGVVGIIVQWFYRGSLFY</sequence>
<organism evidence="2 3">
    <name type="scientific">Aneurinibacillus thermoaerophilus</name>
    <dbReference type="NCBI Taxonomy" id="143495"/>
    <lineage>
        <taxon>Bacteria</taxon>
        <taxon>Bacillati</taxon>
        <taxon>Bacillota</taxon>
        <taxon>Bacilli</taxon>
        <taxon>Bacillales</taxon>
        <taxon>Paenibacillaceae</taxon>
        <taxon>Aneurinibacillus group</taxon>
        <taxon>Aneurinibacillus</taxon>
    </lineage>
</organism>